<keyword evidence="3" id="KW-1185">Reference proteome</keyword>
<keyword evidence="1" id="KW-0732">Signal</keyword>
<reference evidence="2" key="1">
    <citation type="journal article" date="2021" name="Sci. Rep.">
        <title>Diploid genomic architecture of Nitzschia inconspicua, an elite biomass production diatom.</title>
        <authorList>
            <person name="Oliver A."/>
            <person name="Podell S."/>
            <person name="Pinowska A."/>
            <person name="Traller J.C."/>
            <person name="Smith S.R."/>
            <person name="McClure R."/>
            <person name="Beliaev A."/>
            <person name="Bohutskyi P."/>
            <person name="Hill E.A."/>
            <person name="Rabines A."/>
            <person name="Zheng H."/>
            <person name="Allen L.Z."/>
            <person name="Kuo A."/>
            <person name="Grigoriev I.V."/>
            <person name="Allen A.E."/>
            <person name="Hazlebeck D."/>
            <person name="Allen E.E."/>
        </authorList>
    </citation>
    <scope>NUCLEOTIDE SEQUENCE</scope>
    <source>
        <strain evidence="2">Hildebrandi</strain>
    </source>
</reference>
<reference evidence="2" key="2">
    <citation type="submission" date="2021-04" db="EMBL/GenBank/DDBJ databases">
        <authorList>
            <person name="Podell S."/>
        </authorList>
    </citation>
    <scope>NUCLEOTIDE SEQUENCE</scope>
    <source>
        <strain evidence="2">Hildebrandi</strain>
    </source>
</reference>
<evidence type="ECO:0000256" key="1">
    <source>
        <dbReference type="SAM" id="SignalP"/>
    </source>
</evidence>
<feature type="chain" id="PRO_5039907632" evidence="1">
    <location>
        <begin position="23"/>
        <end position="247"/>
    </location>
</feature>
<gene>
    <name evidence="2" type="ORF">IV203_036370</name>
</gene>
<sequence>MKLYALSFLFSAGIVPFASVSATQYKCDGIATFHGIDDAKNPTVPTKDTLNLMADEMLETFTTAYQGNSDMNMISDRFAKFSMRRDRSSDGVDTDVQGSNSISFLENTFGGLRAKKPAGYAYRYSSYIGFTCRWCRDDDDFVLTSTGYDSIEEVLANSQEHANWESAFCDLLESRNGFKSASLCKIELKNCVPETPEEIAATKVTSADNYIVSDLRAVMAEENKDGLVFTLEAIEAVVTDQPLSTSE</sequence>
<evidence type="ECO:0000313" key="2">
    <source>
        <dbReference type="EMBL" id="KAG7361270.1"/>
    </source>
</evidence>
<comment type="caution">
    <text evidence="2">The sequence shown here is derived from an EMBL/GenBank/DDBJ whole genome shotgun (WGS) entry which is preliminary data.</text>
</comment>
<proteinExistence type="predicted"/>
<dbReference type="Proteomes" id="UP000693970">
    <property type="component" value="Unassembled WGS sequence"/>
</dbReference>
<dbReference type="EMBL" id="JAGRRH010000013">
    <property type="protein sequence ID" value="KAG7361270.1"/>
    <property type="molecule type" value="Genomic_DNA"/>
</dbReference>
<dbReference type="AlphaFoldDB" id="A0A9K3PVQ0"/>
<feature type="signal peptide" evidence="1">
    <location>
        <begin position="1"/>
        <end position="22"/>
    </location>
</feature>
<organism evidence="2 3">
    <name type="scientific">Nitzschia inconspicua</name>
    <dbReference type="NCBI Taxonomy" id="303405"/>
    <lineage>
        <taxon>Eukaryota</taxon>
        <taxon>Sar</taxon>
        <taxon>Stramenopiles</taxon>
        <taxon>Ochrophyta</taxon>
        <taxon>Bacillariophyta</taxon>
        <taxon>Bacillariophyceae</taxon>
        <taxon>Bacillariophycidae</taxon>
        <taxon>Bacillariales</taxon>
        <taxon>Bacillariaceae</taxon>
        <taxon>Nitzschia</taxon>
    </lineage>
</organism>
<name>A0A9K3PVQ0_9STRA</name>
<protein>
    <submittedName>
        <fullName evidence="2">Uncharacterized protein</fullName>
    </submittedName>
</protein>
<evidence type="ECO:0000313" key="3">
    <source>
        <dbReference type="Proteomes" id="UP000693970"/>
    </source>
</evidence>
<accession>A0A9K3PVQ0</accession>